<evidence type="ECO:0000256" key="3">
    <source>
        <dbReference type="ARBA" id="ARBA00022801"/>
    </source>
</evidence>
<evidence type="ECO:0000256" key="2">
    <source>
        <dbReference type="ARBA" id="ARBA00022723"/>
    </source>
</evidence>
<keyword evidence="2" id="KW-0479">Metal-binding</keyword>
<accession>A0A8J3YDB2</accession>
<dbReference type="GO" id="GO:0004222">
    <property type="term" value="F:metalloendopeptidase activity"/>
    <property type="evidence" value="ECO:0007669"/>
    <property type="project" value="InterPro"/>
</dbReference>
<organism evidence="9 10">
    <name type="scientific">Spirilliplanes yamanashiensis</name>
    <dbReference type="NCBI Taxonomy" id="42233"/>
    <lineage>
        <taxon>Bacteria</taxon>
        <taxon>Bacillati</taxon>
        <taxon>Actinomycetota</taxon>
        <taxon>Actinomycetes</taxon>
        <taxon>Micromonosporales</taxon>
        <taxon>Micromonosporaceae</taxon>
        <taxon>Spirilliplanes</taxon>
    </lineage>
</organism>
<dbReference type="PANTHER" id="PTHR34978:SF3">
    <property type="entry name" value="SLR0241 PROTEIN"/>
    <property type="match status" value="1"/>
</dbReference>
<dbReference type="Gene3D" id="3.30.2010.10">
    <property type="entry name" value="Metalloproteases ('zincins'), catalytic domain"/>
    <property type="match status" value="1"/>
</dbReference>
<comment type="similarity">
    <text evidence="6">Belongs to the peptidase M48 family.</text>
</comment>
<dbReference type="CDD" id="cd07326">
    <property type="entry name" value="M56_BlaR1_MecR1_like"/>
    <property type="match status" value="1"/>
</dbReference>
<dbReference type="EMBL" id="BOOY01000043">
    <property type="protein sequence ID" value="GIJ06636.1"/>
    <property type="molecule type" value="Genomic_DNA"/>
</dbReference>
<feature type="transmembrane region" description="Helical" evidence="7">
    <location>
        <begin position="38"/>
        <end position="57"/>
    </location>
</feature>
<evidence type="ECO:0000256" key="7">
    <source>
        <dbReference type="SAM" id="Phobius"/>
    </source>
</evidence>
<comment type="caution">
    <text evidence="9">The sequence shown here is derived from an EMBL/GenBank/DDBJ whole genome shotgun (WGS) entry which is preliminary data.</text>
</comment>
<dbReference type="PANTHER" id="PTHR34978">
    <property type="entry name" value="POSSIBLE SENSOR-TRANSDUCER PROTEIN BLAR"/>
    <property type="match status" value="1"/>
</dbReference>
<gene>
    <name evidence="9" type="ORF">Sya03_59880</name>
</gene>
<dbReference type="GO" id="GO:0006508">
    <property type="term" value="P:proteolysis"/>
    <property type="evidence" value="ECO:0007669"/>
    <property type="project" value="UniProtKB-KW"/>
</dbReference>
<evidence type="ECO:0000313" key="9">
    <source>
        <dbReference type="EMBL" id="GIJ06636.1"/>
    </source>
</evidence>
<reference evidence="9" key="1">
    <citation type="submission" date="2021-01" db="EMBL/GenBank/DDBJ databases">
        <title>Whole genome shotgun sequence of Spirilliplanes yamanashiensis NBRC 15828.</title>
        <authorList>
            <person name="Komaki H."/>
            <person name="Tamura T."/>
        </authorList>
    </citation>
    <scope>NUCLEOTIDE SEQUENCE</scope>
    <source>
        <strain evidence="9">NBRC 15828</strain>
    </source>
</reference>
<protein>
    <recommendedName>
        <fullName evidence="8">Peptidase M48 domain-containing protein</fullName>
    </recommendedName>
</protein>
<keyword evidence="5 6" id="KW-0482">Metalloprotease</keyword>
<dbReference type="AlphaFoldDB" id="A0A8J3YDB2"/>
<keyword evidence="7" id="KW-0472">Membrane</keyword>
<keyword evidence="7" id="KW-1133">Transmembrane helix</keyword>
<comment type="cofactor">
    <cofactor evidence="6">
        <name>Zn(2+)</name>
        <dbReference type="ChEBI" id="CHEBI:29105"/>
    </cofactor>
    <text evidence="6">Binds 1 zinc ion per subunit.</text>
</comment>
<keyword evidence="3 6" id="KW-0378">Hydrolase</keyword>
<keyword evidence="10" id="KW-1185">Reference proteome</keyword>
<dbReference type="RefSeq" id="WP_203941795.1">
    <property type="nucleotide sequence ID" value="NZ_BAAAGJ010000001.1"/>
</dbReference>
<dbReference type="GO" id="GO:0046872">
    <property type="term" value="F:metal ion binding"/>
    <property type="evidence" value="ECO:0007669"/>
    <property type="project" value="UniProtKB-KW"/>
</dbReference>
<keyword evidence="4 6" id="KW-0862">Zinc</keyword>
<dbReference type="Proteomes" id="UP000652013">
    <property type="component" value="Unassembled WGS sequence"/>
</dbReference>
<sequence>MMAWHLLLFAVVLASVAPRVLGRARWVYRSPKLGIAAWYAMLAGVVSAVLAATAALLVPPHPGAAAVCVAWRWCVQAARGEYGAAGQLAAATMVLVTGALAGRLLVSGVGFVRKQRAHRHRHLQMLRLAGRDAPELGATVVTCAEPAAYMVAGHHRRVVITTGAVATLRDEELAAVLAHERAHAAGRHDILLSGVRVLRAAFPWLPLFHVAADQLGRLVEMRADEVAVANHRPINLARALVAMAGATSPQVPAGALAATGGDAVARLGRLLDPPDRLSIVQRWLIGTGIAAMAAAPALTLAASWLFPSLNVCAVLPL</sequence>
<dbReference type="InterPro" id="IPR052173">
    <property type="entry name" value="Beta-lactam_resp_regulator"/>
</dbReference>
<evidence type="ECO:0000256" key="1">
    <source>
        <dbReference type="ARBA" id="ARBA00022670"/>
    </source>
</evidence>
<evidence type="ECO:0000259" key="8">
    <source>
        <dbReference type="Pfam" id="PF01435"/>
    </source>
</evidence>
<keyword evidence="1 6" id="KW-0645">Protease</keyword>
<proteinExistence type="inferred from homology"/>
<evidence type="ECO:0000256" key="6">
    <source>
        <dbReference type="RuleBase" id="RU003983"/>
    </source>
</evidence>
<dbReference type="Pfam" id="PF01435">
    <property type="entry name" value="Peptidase_M48"/>
    <property type="match status" value="1"/>
</dbReference>
<feature type="domain" description="Peptidase M48" evidence="8">
    <location>
        <begin position="123"/>
        <end position="192"/>
    </location>
</feature>
<feature type="transmembrane region" description="Helical" evidence="7">
    <location>
        <begin position="283"/>
        <end position="306"/>
    </location>
</feature>
<keyword evidence="7" id="KW-0812">Transmembrane</keyword>
<evidence type="ECO:0000313" key="10">
    <source>
        <dbReference type="Proteomes" id="UP000652013"/>
    </source>
</evidence>
<feature type="transmembrane region" description="Helical" evidence="7">
    <location>
        <begin position="88"/>
        <end position="112"/>
    </location>
</feature>
<dbReference type="InterPro" id="IPR001915">
    <property type="entry name" value="Peptidase_M48"/>
</dbReference>
<evidence type="ECO:0000256" key="4">
    <source>
        <dbReference type="ARBA" id="ARBA00022833"/>
    </source>
</evidence>
<evidence type="ECO:0000256" key="5">
    <source>
        <dbReference type="ARBA" id="ARBA00023049"/>
    </source>
</evidence>
<name>A0A8J3YDB2_9ACTN</name>